<feature type="domain" description="Cytochrome c" evidence="21">
    <location>
        <begin position="113"/>
        <end position="202"/>
    </location>
</feature>
<dbReference type="NCBIfam" id="TIGR00782">
    <property type="entry name" value="ccoP"/>
    <property type="match status" value="1"/>
</dbReference>
<evidence type="ECO:0000256" key="18">
    <source>
        <dbReference type="ARBA" id="ARBA00023136"/>
    </source>
</evidence>
<comment type="caution">
    <text evidence="22">The sequence shown here is derived from an EMBL/GenBank/DDBJ whole genome shotgun (WGS) entry which is preliminary data.</text>
</comment>
<keyword evidence="5 19" id="KW-1003">Cell membrane</keyword>
<evidence type="ECO:0000256" key="7">
    <source>
        <dbReference type="ARBA" id="ARBA00022617"/>
    </source>
</evidence>
<dbReference type="Pfam" id="PF14715">
    <property type="entry name" value="FixP_N"/>
    <property type="match status" value="1"/>
</dbReference>
<dbReference type="PANTHER" id="PTHR33751:SF1">
    <property type="entry name" value="CBB3-TYPE CYTOCHROME C OXIDASE SUBUNIT FIXP"/>
    <property type="match status" value="1"/>
</dbReference>
<evidence type="ECO:0000313" key="23">
    <source>
        <dbReference type="Proteomes" id="UP001596303"/>
    </source>
</evidence>
<keyword evidence="16 19" id="KW-0408">Iron</keyword>
<dbReference type="PROSITE" id="PS51007">
    <property type="entry name" value="CYTC"/>
    <property type="match status" value="2"/>
</dbReference>
<organism evidence="22 23">
    <name type="scientific">Ponticaulis profundi</name>
    <dbReference type="NCBI Taxonomy" id="2665222"/>
    <lineage>
        <taxon>Bacteria</taxon>
        <taxon>Pseudomonadati</taxon>
        <taxon>Pseudomonadota</taxon>
        <taxon>Alphaproteobacteria</taxon>
        <taxon>Hyphomonadales</taxon>
        <taxon>Hyphomonadaceae</taxon>
        <taxon>Ponticaulis</taxon>
    </lineage>
</organism>
<comment type="subunit">
    <text evidence="19">Component of the cbb3-type cytochrome c oxidase.</text>
</comment>
<evidence type="ECO:0000256" key="1">
    <source>
        <dbReference type="ARBA" id="ARBA00004533"/>
    </source>
</evidence>
<dbReference type="Gene3D" id="6.10.280.130">
    <property type="match status" value="1"/>
</dbReference>
<keyword evidence="8 19" id="KW-0679">Respiratory chain</keyword>
<evidence type="ECO:0000256" key="12">
    <source>
        <dbReference type="ARBA" id="ARBA00022781"/>
    </source>
</evidence>
<keyword evidence="4 19" id="KW-0813">Transport</keyword>
<name>A0ABW1SDN2_9PROT</name>
<keyword evidence="10 19" id="KW-0479">Metal-binding</keyword>
<reference evidence="23" key="1">
    <citation type="journal article" date="2019" name="Int. J. Syst. Evol. Microbiol.">
        <title>The Global Catalogue of Microorganisms (GCM) 10K type strain sequencing project: providing services to taxonomists for standard genome sequencing and annotation.</title>
        <authorList>
            <consortium name="The Broad Institute Genomics Platform"/>
            <consortium name="The Broad Institute Genome Sequencing Center for Infectious Disease"/>
            <person name="Wu L."/>
            <person name="Ma J."/>
        </authorList>
    </citation>
    <scope>NUCLEOTIDE SEQUENCE [LARGE SCALE GENOMIC DNA]</scope>
    <source>
        <strain evidence="23">CGMCC-1.15741</strain>
    </source>
</reference>
<dbReference type="InterPro" id="IPR008168">
    <property type="entry name" value="Cyt_C_IC"/>
</dbReference>
<dbReference type="Gene3D" id="1.10.760.10">
    <property type="entry name" value="Cytochrome c-like domain"/>
    <property type="match status" value="2"/>
</dbReference>
<evidence type="ECO:0000256" key="2">
    <source>
        <dbReference type="ARBA" id="ARBA00004673"/>
    </source>
</evidence>
<dbReference type="InterPro" id="IPR036909">
    <property type="entry name" value="Cyt_c-like_dom_sf"/>
</dbReference>
<keyword evidence="23" id="KW-1185">Reference proteome</keyword>
<dbReference type="PANTHER" id="PTHR33751">
    <property type="entry name" value="CBB3-TYPE CYTOCHROME C OXIDASE SUBUNIT FIXP"/>
    <property type="match status" value="1"/>
</dbReference>
<evidence type="ECO:0000256" key="13">
    <source>
        <dbReference type="ARBA" id="ARBA00022982"/>
    </source>
</evidence>
<evidence type="ECO:0000256" key="8">
    <source>
        <dbReference type="ARBA" id="ARBA00022660"/>
    </source>
</evidence>
<dbReference type="InterPro" id="IPR032858">
    <property type="entry name" value="CcoP_N"/>
</dbReference>
<evidence type="ECO:0000256" key="3">
    <source>
        <dbReference type="ARBA" id="ARBA00006113"/>
    </source>
</evidence>
<evidence type="ECO:0000256" key="5">
    <source>
        <dbReference type="ARBA" id="ARBA00022475"/>
    </source>
</evidence>
<keyword evidence="17 19" id="KW-0406">Ion transport</keyword>
<dbReference type="PRINTS" id="PR00605">
    <property type="entry name" value="CYTCHROMECIC"/>
</dbReference>
<keyword evidence="12 19" id="KW-0375">Hydrogen ion transport</keyword>
<evidence type="ECO:0000256" key="4">
    <source>
        <dbReference type="ARBA" id="ARBA00022448"/>
    </source>
</evidence>
<accession>A0ABW1SDN2</accession>
<comment type="similarity">
    <text evidence="3 19">Belongs to the CcoP / FixP family.</text>
</comment>
<proteinExistence type="inferred from homology"/>
<comment type="pathway">
    <text evidence="2 19">Energy metabolism; oxidative phosphorylation.</text>
</comment>
<gene>
    <name evidence="22" type="primary">ccoP</name>
    <name evidence="22" type="ORF">ACFQDM_16500</name>
</gene>
<evidence type="ECO:0000256" key="6">
    <source>
        <dbReference type="ARBA" id="ARBA00022519"/>
    </source>
</evidence>
<feature type="domain" description="Cytochrome c" evidence="21">
    <location>
        <begin position="209"/>
        <end position="290"/>
    </location>
</feature>
<evidence type="ECO:0000313" key="22">
    <source>
        <dbReference type="EMBL" id="MFC6199682.1"/>
    </source>
</evidence>
<dbReference type="RefSeq" id="WP_377380979.1">
    <property type="nucleotide sequence ID" value="NZ_JBHSSW010000066.1"/>
</dbReference>
<dbReference type="Proteomes" id="UP001596303">
    <property type="component" value="Unassembled WGS sequence"/>
</dbReference>
<keyword evidence="9 20" id="KW-0812">Transmembrane</keyword>
<dbReference type="InterPro" id="IPR038414">
    <property type="entry name" value="CcoP_N_sf"/>
</dbReference>
<comment type="subcellular location">
    <subcellularLocation>
        <location evidence="1 19">Cell inner membrane</location>
    </subcellularLocation>
</comment>
<dbReference type="InterPro" id="IPR009056">
    <property type="entry name" value="Cyt_c-like_dom"/>
</dbReference>
<keyword evidence="18 19" id="KW-0472">Membrane</keyword>
<evidence type="ECO:0000256" key="20">
    <source>
        <dbReference type="SAM" id="Phobius"/>
    </source>
</evidence>
<dbReference type="EMBL" id="JBHSSW010000066">
    <property type="protein sequence ID" value="MFC6199682.1"/>
    <property type="molecule type" value="Genomic_DNA"/>
</dbReference>
<evidence type="ECO:0000256" key="17">
    <source>
        <dbReference type="ARBA" id="ARBA00023065"/>
    </source>
</evidence>
<keyword evidence="13 19" id="KW-0249">Electron transport</keyword>
<comment type="cofactor">
    <cofactor evidence="19">
        <name>heme c</name>
        <dbReference type="ChEBI" id="CHEBI:61717"/>
    </cofactor>
    <text evidence="19">Binds 2 heme C groups per subunit.</text>
</comment>
<keyword evidence="6 19" id="KW-0997">Cell inner membrane</keyword>
<evidence type="ECO:0000256" key="14">
    <source>
        <dbReference type="ARBA" id="ARBA00022989"/>
    </source>
</evidence>
<feature type="transmembrane region" description="Helical" evidence="20">
    <location>
        <begin position="34"/>
        <end position="52"/>
    </location>
</feature>
<evidence type="ECO:0000256" key="19">
    <source>
        <dbReference type="PIRNR" id="PIRNR000006"/>
    </source>
</evidence>
<dbReference type="Pfam" id="PF13442">
    <property type="entry name" value="Cytochrome_CBB3"/>
    <property type="match status" value="2"/>
</dbReference>
<evidence type="ECO:0000256" key="10">
    <source>
        <dbReference type="ARBA" id="ARBA00022723"/>
    </source>
</evidence>
<sequence>MSDHEKDIDSATGVETTGHEWDGIKELNNPLPRWWLYIFYASIIWAVIYWIFMPAWPALPGMGTNTPGIRNHSDRALVAEDMAELHAARDEQGEALVSASLDDIINDQNLLQFAMASGESIFGDRCATCHGSGGQGAPGYPTLVDDVWLWGGTIDEIEHTIEFGIRQENAESRFSMMPAFGRDQLLSPEEVRNAAHYVRTLSGLEETSEESEMGKEVFEMQCVACHMEDGTGDQFQGAPNLTDAEWLYGSEFETVYNTIFNARNSAMPAWGEVYNDAQIKALAVYVHSLGGGEPS</sequence>
<dbReference type="InterPro" id="IPR050597">
    <property type="entry name" value="Cytochrome_c_Oxidase_Subunit"/>
</dbReference>
<keyword evidence="14 20" id="KW-1133">Transmembrane helix</keyword>
<keyword evidence="11" id="KW-0677">Repeat</keyword>
<evidence type="ECO:0000256" key="9">
    <source>
        <dbReference type="ARBA" id="ARBA00022692"/>
    </source>
</evidence>
<protein>
    <recommendedName>
        <fullName evidence="19">Cbb3-type cytochrome c oxidase subunit</fullName>
    </recommendedName>
</protein>
<keyword evidence="7 19" id="KW-0349">Heme</keyword>
<dbReference type="InterPro" id="IPR004678">
    <property type="entry name" value="Cyt_c_oxidase_cbb3_su3"/>
</dbReference>
<keyword evidence="15 19" id="KW-0560">Oxidoreductase</keyword>
<evidence type="ECO:0000256" key="15">
    <source>
        <dbReference type="ARBA" id="ARBA00023002"/>
    </source>
</evidence>
<dbReference type="PIRSF" id="PIRSF000006">
    <property type="entry name" value="Cbb3-Cox_fixP"/>
    <property type="match status" value="1"/>
</dbReference>
<comment type="function">
    <text evidence="19">C-type cytochrome. Part of the cbb3-type cytochrome c oxidase complex.</text>
</comment>
<evidence type="ECO:0000256" key="11">
    <source>
        <dbReference type="ARBA" id="ARBA00022737"/>
    </source>
</evidence>
<evidence type="ECO:0000259" key="21">
    <source>
        <dbReference type="PROSITE" id="PS51007"/>
    </source>
</evidence>
<dbReference type="SUPFAM" id="SSF46626">
    <property type="entry name" value="Cytochrome c"/>
    <property type="match status" value="2"/>
</dbReference>
<evidence type="ECO:0000256" key="16">
    <source>
        <dbReference type="ARBA" id="ARBA00023004"/>
    </source>
</evidence>